<accession>A0A2N7X5V1</accession>
<feature type="transmembrane region" description="Helical" evidence="1">
    <location>
        <begin position="41"/>
        <end position="59"/>
    </location>
</feature>
<gene>
    <name evidence="2" type="ORF">C0Z20_10605</name>
</gene>
<dbReference type="AlphaFoldDB" id="A0A2N7X5V1"/>
<keyword evidence="1" id="KW-1133">Transmembrane helix</keyword>
<reference evidence="2 3" key="1">
    <citation type="submission" date="2018-01" db="EMBL/GenBank/DDBJ databases">
        <title>Whole genome analyses suggest that Burkholderia sensu lato contains two further novel genera in the rhizoxinica-symbiotica group Mycetohabitans gen. nov., and Trinickia gen. nov.: implications for the evolution of diazotrophy and nodulation in the Burkholderiaceae.</title>
        <authorList>
            <person name="Estrada-de los Santos P."/>
            <person name="Palmer M."/>
            <person name="Chavez-Ramirez B."/>
            <person name="Beukes C."/>
            <person name="Steenkamp E.T."/>
            <person name="Hirsch A.M."/>
            <person name="Manyaka P."/>
            <person name="Maluk M."/>
            <person name="Lafos M."/>
            <person name="Crook M."/>
            <person name="Gross E."/>
            <person name="Simon M.F."/>
            <person name="Bueno dos Reis Junior F."/>
            <person name="Poole P.S."/>
            <person name="Venter S.N."/>
            <person name="James E.K."/>
        </authorList>
    </citation>
    <scope>NUCLEOTIDE SEQUENCE [LARGE SCALE GENOMIC DNA]</scope>
    <source>
        <strain evidence="2 3">JPY 581</strain>
    </source>
</reference>
<keyword evidence="1" id="KW-0812">Transmembrane</keyword>
<dbReference type="EMBL" id="PNYC01000005">
    <property type="protein sequence ID" value="PMS37139.1"/>
    <property type="molecule type" value="Genomic_DNA"/>
</dbReference>
<comment type="caution">
    <text evidence="2">The sequence shown here is derived from an EMBL/GenBank/DDBJ whole genome shotgun (WGS) entry which is preliminary data.</text>
</comment>
<evidence type="ECO:0000313" key="2">
    <source>
        <dbReference type="EMBL" id="PMS37139.1"/>
    </source>
</evidence>
<organism evidence="2 3">
    <name type="scientific">Trinickia symbiotica</name>
    <dbReference type="NCBI Taxonomy" id="863227"/>
    <lineage>
        <taxon>Bacteria</taxon>
        <taxon>Pseudomonadati</taxon>
        <taxon>Pseudomonadota</taxon>
        <taxon>Betaproteobacteria</taxon>
        <taxon>Burkholderiales</taxon>
        <taxon>Burkholderiaceae</taxon>
        <taxon>Trinickia</taxon>
    </lineage>
</organism>
<name>A0A2N7X5V1_9BURK</name>
<evidence type="ECO:0000256" key="1">
    <source>
        <dbReference type="SAM" id="Phobius"/>
    </source>
</evidence>
<protein>
    <submittedName>
        <fullName evidence="2">Uncharacterized protein</fullName>
    </submittedName>
</protein>
<sequence length="80" mass="9327">MYRHAKDMKSWLIDRALLLLTSVVLAGVAWATIHYLGDSYFSVSTTVLIVVLFAENWRLHKLLREHGISTRWRKRAKDNS</sequence>
<evidence type="ECO:0000313" key="3">
    <source>
        <dbReference type="Proteomes" id="UP000235777"/>
    </source>
</evidence>
<proteinExistence type="predicted"/>
<keyword evidence="3" id="KW-1185">Reference proteome</keyword>
<dbReference type="Proteomes" id="UP000235777">
    <property type="component" value="Unassembled WGS sequence"/>
</dbReference>
<keyword evidence="1" id="KW-0472">Membrane</keyword>